<comment type="subunit">
    <text evidence="3">Forms homooligomers.</text>
</comment>
<keyword evidence="8 16" id="KW-0812">Transmembrane</keyword>
<evidence type="ECO:0000259" key="17">
    <source>
        <dbReference type="PROSITE" id="PS50002"/>
    </source>
</evidence>
<evidence type="ECO:0000256" key="6">
    <source>
        <dbReference type="ARBA" id="ARBA00022443"/>
    </source>
</evidence>
<feature type="transmembrane region" description="Helical" evidence="16">
    <location>
        <begin position="99"/>
        <end position="121"/>
    </location>
</feature>
<evidence type="ECO:0000256" key="2">
    <source>
        <dbReference type="ARBA" id="ARBA00009739"/>
    </source>
</evidence>
<dbReference type="GO" id="GO:0005886">
    <property type="term" value="C:plasma membrane"/>
    <property type="evidence" value="ECO:0007669"/>
    <property type="project" value="UniProtKB-SubCell"/>
</dbReference>
<evidence type="ECO:0000256" key="9">
    <source>
        <dbReference type="ARBA" id="ARBA00022989"/>
    </source>
</evidence>
<keyword evidence="10" id="KW-0346">Stress response</keyword>
<evidence type="ECO:0000256" key="12">
    <source>
        <dbReference type="ARBA" id="ARBA00029697"/>
    </source>
</evidence>
<dbReference type="InterPro" id="IPR035522">
    <property type="entry name" value="Sho1_SH3"/>
</dbReference>
<feature type="domain" description="SH3" evidence="17">
    <location>
        <begin position="286"/>
        <end position="347"/>
    </location>
</feature>
<dbReference type="HOGENOM" id="CLU_043316_0_0_1"/>
<dbReference type="STRING" id="1245528.M3HQE9"/>
<protein>
    <recommendedName>
        <fullName evidence="5">High osmolarity signaling protein SHO1</fullName>
    </recommendedName>
    <alternativeName>
        <fullName evidence="4">High osmolarity signaling protein sho1</fullName>
    </alternativeName>
    <alternativeName>
        <fullName evidence="12 13">Osmosensor SHO1</fullName>
    </alternativeName>
</protein>
<evidence type="ECO:0000256" key="7">
    <source>
        <dbReference type="ARBA" id="ARBA00022475"/>
    </source>
</evidence>
<proteinExistence type="inferred from homology"/>
<dbReference type="GO" id="GO:0007232">
    <property type="term" value="P:osmosensory signaling pathway via Sho1 osmosensor"/>
    <property type="evidence" value="ECO:0007669"/>
    <property type="project" value="UniProtKB-ARBA"/>
</dbReference>
<feature type="compositionally biased region" description="Polar residues" evidence="15">
    <location>
        <begin position="181"/>
        <end position="209"/>
    </location>
</feature>
<dbReference type="Gene3D" id="2.30.30.40">
    <property type="entry name" value="SH3 Domains"/>
    <property type="match status" value="1"/>
</dbReference>
<dbReference type="SMART" id="SM00326">
    <property type="entry name" value="SH3"/>
    <property type="match status" value="1"/>
</dbReference>
<dbReference type="EMBL" id="AOGT01000516">
    <property type="protein sequence ID" value="EMG49702.1"/>
    <property type="molecule type" value="Genomic_DNA"/>
</dbReference>
<comment type="similarity">
    <text evidence="2">Belongs to the SHO1 family.</text>
</comment>
<evidence type="ECO:0000256" key="15">
    <source>
        <dbReference type="SAM" id="MobiDB-lite"/>
    </source>
</evidence>
<evidence type="ECO:0000256" key="4">
    <source>
        <dbReference type="ARBA" id="ARBA00016255"/>
    </source>
</evidence>
<feature type="transmembrane region" description="Helical" evidence="16">
    <location>
        <begin position="43"/>
        <end position="63"/>
    </location>
</feature>
<keyword evidence="6 14" id="KW-0728">SH3 domain</keyword>
<evidence type="ECO:0000256" key="5">
    <source>
        <dbReference type="ARBA" id="ARBA00017350"/>
    </source>
</evidence>
<dbReference type="FunFam" id="2.30.30.40:FF:000213">
    <property type="entry name" value="High osmolarity signaling protein SHO1"/>
    <property type="match status" value="1"/>
</dbReference>
<comment type="caution">
    <text evidence="18">The sequence shown here is derived from an EMBL/GenBank/DDBJ whole genome shotgun (WGS) entry which is preliminary data.</text>
</comment>
<evidence type="ECO:0000256" key="14">
    <source>
        <dbReference type="PROSITE-ProRule" id="PRU00192"/>
    </source>
</evidence>
<feature type="transmembrane region" description="Helical" evidence="16">
    <location>
        <begin position="12"/>
        <end position="31"/>
    </location>
</feature>
<dbReference type="InterPro" id="IPR036028">
    <property type="entry name" value="SH3-like_dom_sf"/>
</dbReference>
<feature type="transmembrane region" description="Helical" evidence="16">
    <location>
        <begin position="69"/>
        <end position="87"/>
    </location>
</feature>
<feature type="non-terminal residue" evidence="18">
    <location>
        <position position="1"/>
    </location>
</feature>
<dbReference type="GO" id="GO:0030447">
    <property type="term" value="P:filamentous growth"/>
    <property type="evidence" value="ECO:0007669"/>
    <property type="project" value="UniProtKB-ARBA"/>
</dbReference>
<evidence type="ECO:0000313" key="18">
    <source>
        <dbReference type="EMBL" id="EMG49702.1"/>
    </source>
</evidence>
<dbReference type="SUPFAM" id="SSF50044">
    <property type="entry name" value="SH3-domain"/>
    <property type="match status" value="1"/>
</dbReference>
<dbReference type="InterPro" id="IPR001452">
    <property type="entry name" value="SH3_domain"/>
</dbReference>
<feature type="compositionally biased region" description="Polar residues" evidence="15">
    <location>
        <begin position="262"/>
        <end position="276"/>
    </location>
</feature>
<dbReference type="PANTHER" id="PTHR15735:SF20">
    <property type="entry name" value="HIGH OSMOLARITY SIGNALING PROTEIN SHO1"/>
    <property type="match status" value="1"/>
</dbReference>
<dbReference type="CDD" id="cd11855">
    <property type="entry name" value="SH3_Sho1p"/>
    <property type="match status" value="1"/>
</dbReference>
<dbReference type="PANTHER" id="PTHR15735">
    <property type="entry name" value="FCH AND DOUBLE SH3 DOMAINS PROTEIN"/>
    <property type="match status" value="1"/>
</dbReference>
<dbReference type="PROSITE" id="PS50002">
    <property type="entry name" value="SH3"/>
    <property type="match status" value="1"/>
</dbReference>
<dbReference type="Proteomes" id="UP000011777">
    <property type="component" value="Unassembled WGS sequence"/>
</dbReference>
<feature type="region of interest" description="Disordered" evidence="15">
    <location>
        <begin position="145"/>
        <end position="276"/>
    </location>
</feature>
<feature type="compositionally biased region" description="Polar residues" evidence="15">
    <location>
        <begin position="220"/>
        <end position="229"/>
    </location>
</feature>
<dbReference type="Pfam" id="PF14604">
    <property type="entry name" value="SH3_9"/>
    <property type="match status" value="1"/>
</dbReference>
<keyword evidence="7" id="KW-1003">Cell membrane</keyword>
<keyword evidence="11 16" id="KW-0472">Membrane</keyword>
<evidence type="ECO:0000256" key="1">
    <source>
        <dbReference type="ARBA" id="ARBA00004651"/>
    </source>
</evidence>
<dbReference type="AlphaFoldDB" id="M3HQE9"/>
<gene>
    <name evidence="18" type="ORF">G210_5461</name>
</gene>
<evidence type="ECO:0000256" key="11">
    <source>
        <dbReference type="ARBA" id="ARBA00023136"/>
    </source>
</evidence>
<dbReference type="GO" id="GO:0030833">
    <property type="term" value="P:regulation of actin filament polymerization"/>
    <property type="evidence" value="ECO:0007669"/>
    <property type="project" value="TreeGrafter"/>
</dbReference>
<reference evidence="18 19" key="1">
    <citation type="submission" date="2013-02" db="EMBL/GenBank/DDBJ databases">
        <title>Genome sequence of Candida maltosa Xu316, a potential industrial strain for xylitol and ethanol production.</title>
        <authorList>
            <person name="Yu J."/>
            <person name="Wang Q."/>
            <person name="Geng X."/>
            <person name="Bao W."/>
            <person name="He P."/>
            <person name="Cai J."/>
        </authorList>
    </citation>
    <scope>NUCLEOTIDE SEQUENCE [LARGE SCALE GENOMIC DNA]</scope>
    <source>
        <strain evidence="19">Xu316</strain>
    </source>
</reference>
<evidence type="ECO:0000256" key="3">
    <source>
        <dbReference type="ARBA" id="ARBA00011175"/>
    </source>
</evidence>
<dbReference type="OMA" id="KNGKWWQ"/>
<name>M3HQE9_CANMX</name>
<evidence type="ECO:0000256" key="10">
    <source>
        <dbReference type="ARBA" id="ARBA00023016"/>
    </source>
</evidence>
<evidence type="ECO:0000256" key="8">
    <source>
        <dbReference type="ARBA" id="ARBA00022692"/>
    </source>
</evidence>
<evidence type="ECO:0000256" key="13">
    <source>
        <dbReference type="ARBA" id="ARBA00030785"/>
    </source>
</evidence>
<organism evidence="18 19">
    <name type="scientific">Candida maltosa (strain Xu316)</name>
    <name type="common">Yeast</name>
    <dbReference type="NCBI Taxonomy" id="1245528"/>
    <lineage>
        <taxon>Eukaryota</taxon>
        <taxon>Fungi</taxon>
        <taxon>Dikarya</taxon>
        <taxon>Ascomycota</taxon>
        <taxon>Saccharomycotina</taxon>
        <taxon>Pichiomycetes</taxon>
        <taxon>Debaryomycetaceae</taxon>
        <taxon>Candida/Lodderomyces clade</taxon>
        <taxon>Candida</taxon>
    </lineage>
</organism>
<evidence type="ECO:0000313" key="19">
    <source>
        <dbReference type="Proteomes" id="UP000011777"/>
    </source>
</evidence>
<dbReference type="eggNOG" id="ENOG502QW7A">
    <property type="taxonomic scope" value="Eukaryota"/>
</dbReference>
<keyword evidence="9 16" id="KW-1133">Transmembrane helix</keyword>
<sequence length="347" mass="38095">MGFSLSNFTGDPFAISTISFGVMSWVVALAGAASSKQDKFPHFTWWGVAYQIVIILIIFVLYANNNIELYKFTLVGLVSIAFIYTTNSTNNLIYNSNSSGNLCCAAGCILLSILNLIWILYFGGHPESPTNQFIDSFSIKNHGHEHLGNTNPVHKNEISPYDDMANNNQDYRRYVSPVNIPPNNQDSMRLSNSGQQGTPNQSNLINPSGMQAPPNMAGSAHNTPQGAASNNNNNNYMASSHLTGLENFSSQDVPGSGATGRDLTNNSNSQKRNTIYTDSETGTGITFRYKAKALYSYDANPDDINEISFVKDEILEVDDIDGKWWQARRANGQVGICPSNYVKLLDT</sequence>
<comment type="subcellular location">
    <subcellularLocation>
        <location evidence="1">Cell membrane</location>
        <topology evidence="1">Multi-pass membrane protein</topology>
    </subcellularLocation>
</comment>
<feature type="compositionally biased region" description="Polar residues" evidence="15">
    <location>
        <begin position="236"/>
        <end position="253"/>
    </location>
</feature>
<evidence type="ECO:0000256" key="16">
    <source>
        <dbReference type="SAM" id="Phobius"/>
    </source>
</evidence>
<dbReference type="OrthoDB" id="5983572at2759"/>
<dbReference type="PRINTS" id="PR00452">
    <property type="entry name" value="SH3DOMAIN"/>
</dbReference>
<keyword evidence="19" id="KW-1185">Reference proteome</keyword>
<accession>M3HQE9</accession>